<proteinExistence type="inferred from homology"/>
<dbReference type="Proteomes" id="UP000240322">
    <property type="component" value="Unassembled WGS sequence"/>
</dbReference>
<dbReference type="EMBL" id="NEXE01000057">
    <property type="protein sequence ID" value="PSN90522.1"/>
    <property type="molecule type" value="Genomic_DNA"/>
</dbReference>
<sequence>MSQARAKESKEELLKKLYEFKSELFKERATVVTKGGSKNTKAIRTIRKSIARVITLLESRD</sequence>
<reference evidence="5 6" key="1">
    <citation type="submission" date="2017-04" db="EMBL/GenBank/DDBJ databases">
        <title>Novel microbial lineages endemic to geothermal iron-oxide mats fill important gaps in the evolutionary history of Archaea.</title>
        <authorList>
            <person name="Jay Z.J."/>
            <person name="Beam J.P."/>
            <person name="Dlakic M."/>
            <person name="Rusch D.B."/>
            <person name="Kozubal M.A."/>
            <person name="Inskeep W.P."/>
        </authorList>
    </citation>
    <scope>NUCLEOTIDE SEQUENCE [LARGE SCALE GENOMIC DNA]</scope>
    <source>
        <strain evidence="5">OSP_D</strain>
    </source>
</reference>
<dbReference type="GO" id="GO:0005840">
    <property type="term" value="C:ribosome"/>
    <property type="evidence" value="ECO:0007669"/>
    <property type="project" value="UniProtKB-KW"/>
</dbReference>
<keyword evidence="3 4" id="KW-0687">Ribonucleoprotein</keyword>
<evidence type="ECO:0000256" key="2">
    <source>
        <dbReference type="ARBA" id="ARBA00022980"/>
    </source>
</evidence>
<dbReference type="Pfam" id="PF00831">
    <property type="entry name" value="Ribosomal_L29"/>
    <property type="match status" value="1"/>
</dbReference>
<dbReference type="InterPro" id="IPR036049">
    <property type="entry name" value="Ribosomal_uL29_sf"/>
</dbReference>
<evidence type="ECO:0000256" key="1">
    <source>
        <dbReference type="ARBA" id="ARBA00009254"/>
    </source>
</evidence>
<dbReference type="GO" id="GO:1990904">
    <property type="term" value="C:ribonucleoprotein complex"/>
    <property type="evidence" value="ECO:0007669"/>
    <property type="project" value="UniProtKB-KW"/>
</dbReference>
<dbReference type="InterPro" id="IPR018254">
    <property type="entry name" value="Ribosomal_uL29_CS"/>
</dbReference>
<comment type="similarity">
    <text evidence="1 4">Belongs to the universal ribosomal protein uL29 family.</text>
</comment>
<dbReference type="NCBIfam" id="TIGR00012">
    <property type="entry name" value="L29"/>
    <property type="match status" value="1"/>
</dbReference>
<accession>A0A2R6AVW0</accession>
<evidence type="ECO:0000313" key="5">
    <source>
        <dbReference type="EMBL" id="PSN90522.1"/>
    </source>
</evidence>
<dbReference type="SUPFAM" id="SSF46561">
    <property type="entry name" value="Ribosomal protein L29 (L29p)"/>
    <property type="match status" value="1"/>
</dbReference>
<evidence type="ECO:0000256" key="4">
    <source>
        <dbReference type="HAMAP-Rule" id="MF_00374"/>
    </source>
</evidence>
<dbReference type="AlphaFoldDB" id="A0A2R6AVW0"/>
<dbReference type="GO" id="GO:0006412">
    <property type="term" value="P:translation"/>
    <property type="evidence" value="ECO:0007669"/>
    <property type="project" value="UniProtKB-UniRule"/>
</dbReference>
<name>A0A2R6AVW0_9ARCH</name>
<dbReference type="InterPro" id="IPR001854">
    <property type="entry name" value="Ribosomal_uL29"/>
</dbReference>
<dbReference type="Gene3D" id="1.10.287.310">
    <property type="match status" value="1"/>
</dbReference>
<evidence type="ECO:0000256" key="3">
    <source>
        <dbReference type="ARBA" id="ARBA00023274"/>
    </source>
</evidence>
<organism evidence="5 6">
    <name type="scientific">Candidatus Marsarchaeota G2 archaeon OSP_D</name>
    <dbReference type="NCBI Taxonomy" id="1978157"/>
    <lineage>
        <taxon>Archaea</taxon>
        <taxon>Candidatus Marsarchaeota</taxon>
        <taxon>Candidatus Marsarchaeota group 2</taxon>
    </lineage>
</organism>
<keyword evidence="2 4" id="KW-0689">Ribosomal protein</keyword>
<gene>
    <name evidence="4" type="primary">rpl29</name>
    <name evidence="5" type="ORF">B9Q03_06675</name>
</gene>
<comment type="caution">
    <text evidence="5">The sequence shown here is derived from an EMBL/GenBank/DDBJ whole genome shotgun (WGS) entry which is preliminary data.</text>
</comment>
<dbReference type="PROSITE" id="PS00579">
    <property type="entry name" value="RIBOSOMAL_L29"/>
    <property type="match status" value="1"/>
</dbReference>
<dbReference type="HAMAP" id="MF_00374">
    <property type="entry name" value="Ribosomal_uL29"/>
    <property type="match status" value="1"/>
</dbReference>
<protein>
    <recommendedName>
        <fullName evidence="4">Large ribosomal subunit protein uL29</fullName>
    </recommendedName>
</protein>
<evidence type="ECO:0000313" key="6">
    <source>
        <dbReference type="Proteomes" id="UP000240322"/>
    </source>
</evidence>
<dbReference type="GO" id="GO:0003735">
    <property type="term" value="F:structural constituent of ribosome"/>
    <property type="evidence" value="ECO:0007669"/>
    <property type="project" value="InterPro"/>
</dbReference>